<keyword evidence="4" id="KW-1185">Reference proteome</keyword>
<dbReference type="InterPro" id="IPR026766">
    <property type="entry name" value="Fam133"/>
</dbReference>
<proteinExistence type="inferred from homology"/>
<comment type="similarity">
    <text evidence="1">Belongs to the FAM133 family.</text>
</comment>
<dbReference type="EMBL" id="JABXBU010002230">
    <property type="protein sequence ID" value="KAF8766499.1"/>
    <property type="molecule type" value="Genomic_DNA"/>
</dbReference>
<feature type="region of interest" description="Disordered" evidence="2">
    <location>
        <begin position="19"/>
        <end position="38"/>
    </location>
</feature>
<comment type="caution">
    <text evidence="3">The sequence shown here is derived from an EMBL/GenBank/DDBJ whole genome shotgun (WGS) entry which is preliminary data.</text>
</comment>
<dbReference type="PANTHER" id="PTHR31911:SF1">
    <property type="entry name" value="FAMILY WITH SEQUENCE SIMILARITY 133 MEMBER B-RELATED"/>
    <property type="match status" value="1"/>
</dbReference>
<reference evidence="3" key="2">
    <citation type="submission" date="2020-06" db="EMBL/GenBank/DDBJ databases">
        <authorList>
            <person name="Sheffer M."/>
        </authorList>
    </citation>
    <scope>NUCLEOTIDE SEQUENCE</scope>
</reference>
<evidence type="ECO:0000313" key="4">
    <source>
        <dbReference type="Proteomes" id="UP000807504"/>
    </source>
</evidence>
<feature type="compositionally biased region" description="Basic and acidic residues" evidence="2">
    <location>
        <begin position="137"/>
        <end position="148"/>
    </location>
</feature>
<dbReference type="Proteomes" id="UP000807504">
    <property type="component" value="Unassembled WGS sequence"/>
</dbReference>
<organism evidence="3 4">
    <name type="scientific">Argiope bruennichi</name>
    <name type="common">Wasp spider</name>
    <name type="synonym">Aranea bruennichi</name>
    <dbReference type="NCBI Taxonomy" id="94029"/>
    <lineage>
        <taxon>Eukaryota</taxon>
        <taxon>Metazoa</taxon>
        <taxon>Ecdysozoa</taxon>
        <taxon>Arthropoda</taxon>
        <taxon>Chelicerata</taxon>
        <taxon>Arachnida</taxon>
        <taxon>Araneae</taxon>
        <taxon>Araneomorphae</taxon>
        <taxon>Entelegynae</taxon>
        <taxon>Araneoidea</taxon>
        <taxon>Araneidae</taxon>
        <taxon>Argiope</taxon>
    </lineage>
</organism>
<feature type="compositionally biased region" description="Basic residues" evidence="2">
    <location>
        <begin position="123"/>
        <end position="136"/>
    </location>
</feature>
<accession>A0A8T0E3N3</accession>
<dbReference type="OMA" id="RPTWDDL"/>
<sequence length="164" mass="19265">MGKRDTRYAFMNPIAMARARGPISSGGPSIRDYMNRDRPSWEEVKEILQKKKEGSKTLAAWEEKMNDKFREELRRNREKLLGESSSCEKKKSKKRKKKRSSSSSSSSSSRSKEDNSEDEARSYKHKHKKSKKKKHDKYLNEHKKHSDSSSKYSKGIKKKHKREK</sequence>
<dbReference type="OrthoDB" id="10065679at2759"/>
<evidence type="ECO:0000256" key="1">
    <source>
        <dbReference type="ARBA" id="ARBA00009569"/>
    </source>
</evidence>
<protein>
    <submittedName>
        <fullName evidence="3">Protein FAM133B like protein</fullName>
    </submittedName>
</protein>
<feature type="compositionally biased region" description="Basic and acidic residues" evidence="2">
    <location>
        <begin position="110"/>
        <end position="122"/>
    </location>
</feature>
<gene>
    <name evidence="3" type="ORF">HNY73_019554</name>
</gene>
<feature type="compositionally biased region" description="Basic residues" evidence="2">
    <location>
        <begin position="90"/>
        <end position="100"/>
    </location>
</feature>
<dbReference type="AlphaFoldDB" id="A0A8T0E3N3"/>
<feature type="compositionally biased region" description="Basic residues" evidence="2">
    <location>
        <begin position="154"/>
        <end position="164"/>
    </location>
</feature>
<feature type="compositionally biased region" description="Basic and acidic residues" evidence="2">
    <location>
        <begin position="73"/>
        <end position="89"/>
    </location>
</feature>
<evidence type="ECO:0000313" key="3">
    <source>
        <dbReference type="EMBL" id="KAF8766499.1"/>
    </source>
</evidence>
<name>A0A8T0E3N3_ARGBR</name>
<reference evidence="3" key="1">
    <citation type="journal article" date="2020" name="bioRxiv">
        <title>Chromosome-level reference genome of the European wasp spider Argiope bruennichi: a resource for studies on range expansion and evolutionary adaptation.</title>
        <authorList>
            <person name="Sheffer M.M."/>
            <person name="Hoppe A."/>
            <person name="Krehenwinkel H."/>
            <person name="Uhl G."/>
            <person name="Kuss A.W."/>
            <person name="Jensen L."/>
            <person name="Jensen C."/>
            <person name="Gillespie R.G."/>
            <person name="Hoff K.J."/>
            <person name="Prost S."/>
        </authorList>
    </citation>
    <scope>NUCLEOTIDE SEQUENCE</scope>
</reference>
<dbReference type="PANTHER" id="PTHR31911">
    <property type="entry name" value="PROTEIN FAM133"/>
    <property type="match status" value="1"/>
</dbReference>
<feature type="region of interest" description="Disordered" evidence="2">
    <location>
        <begin position="73"/>
        <end position="164"/>
    </location>
</feature>
<evidence type="ECO:0000256" key="2">
    <source>
        <dbReference type="SAM" id="MobiDB-lite"/>
    </source>
</evidence>